<dbReference type="PANTHER" id="PTHR11496">
    <property type="entry name" value="ALCOHOL DEHYDROGENASE"/>
    <property type="match status" value="1"/>
</dbReference>
<accession>A0AAE3JLM4</accession>
<sequence>MQNLRKFVAPEIVFGSGALSLAARYAVNFGARNPMIVTDEGVAKAGWVDMLSNELSEEGLNPKIFAAVSQNPRDFQASEGASFYRENKCDVILALGGGSPMDCAKAVGILSTNERGVRDFEGVDNVEVPGPPLICIPTTAGSSADVSQFSIINNTDLRKKFAIISKTMVPDVALIDPDTTFTMDPYLTACTGMDALVHAVEAAVSTASSPITDLHAFEAIRLICAHLPLVMNDPKNAEHREKMMFASMQAGLAFSNASLGAVHAMAHSLGGLLDIPHGECNALLLRSVVEFNYSSAPERYRLVASAMNIPVDKLSSSGIASALAEKIESLREEVGITGSLSSRGMEEAFIAQLAENALSDPCMVTNPRIPVLTEIREVFRNAL</sequence>
<dbReference type="Gene3D" id="3.40.50.1970">
    <property type="match status" value="1"/>
</dbReference>
<dbReference type="SUPFAM" id="SSF56796">
    <property type="entry name" value="Dehydroquinate synthase-like"/>
    <property type="match status" value="1"/>
</dbReference>
<evidence type="ECO:0000256" key="3">
    <source>
        <dbReference type="ARBA" id="ARBA00023002"/>
    </source>
</evidence>
<dbReference type="GO" id="GO:0004022">
    <property type="term" value="F:alcohol dehydrogenase (NAD+) activity"/>
    <property type="evidence" value="ECO:0007669"/>
    <property type="project" value="TreeGrafter"/>
</dbReference>
<dbReference type="FunFam" id="1.20.1090.10:FF:000001">
    <property type="entry name" value="Aldehyde-alcohol dehydrogenase"/>
    <property type="match status" value="1"/>
</dbReference>
<reference evidence="7" key="1">
    <citation type="submission" date="2021-08" db="EMBL/GenBank/DDBJ databases">
        <title>Comparative analyses of Brucepasteria parasyntrophica and Teretinema zuelzerae.</title>
        <authorList>
            <person name="Song Y."/>
            <person name="Brune A."/>
        </authorList>
    </citation>
    <scope>NUCLEOTIDE SEQUENCE</scope>
    <source>
        <strain evidence="7">DSM 1903</strain>
    </source>
</reference>
<dbReference type="PROSITE" id="PS00060">
    <property type="entry name" value="ADH_IRON_2"/>
    <property type="match status" value="1"/>
</dbReference>
<dbReference type="InterPro" id="IPR056798">
    <property type="entry name" value="ADH_Fe_C"/>
</dbReference>
<dbReference type="InterPro" id="IPR001670">
    <property type="entry name" value="ADH_Fe/GldA"/>
</dbReference>
<dbReference type="Pfam" id="PF00465">
    <property type="entry name" value="Fe-ADH"/>
    <property type="match status" value="1"/>
</dbReference>
<evidence type="ECO:0000259" key="5">
    <source>
        <dbReference type="Pfam" id="PF00465"/>
    </source>
</evidence>
<evidence type="ECO:0000256" key="4">
    <source>
        <dbReference type="ARBA" id="ARBA00023027"/>
    </source>
</evidence>
<feature type="domain" description="Alcohol dehydrogenase iron-type/glycerol dehydrogenase GldA" evidence="5">
    <location>
        <begin position="10"/>
        <end position="177"/>
    </location>
</feature>
<dbReference type="FunFam" id="3.40.50.1970:FF:000003">
    <property type="entry name" value="Alcohol dehydrogenase, iron-containing"/>
    <property type="match status" value="1"/>
</dbReference>
<evidence type="ECO:0000313" key="7">
    <source>
        <dbReference type="EMBL" id="MCD1654944.1"/>
    </source>
</evidence>
<evidence type="ECO:0000313" key="8">
    <source>
        <dbReference type="Proteomes" id="UP001198163"/>
    </source>
</evidence>
<name>A0AAE3JLM4_9SPIR</name>
<evidence type="ECO:0000256" key="1">
    <source>
        <dbReference type="ARBA" id="ARBA00001962"/>
    </source>
</evidence>
<comment type="caution">
    <text evidence="7">The sequence shown here is derived from an EMBL/GenBank/DDBJ whole genome shotgun (WGS) entry which is preliminary data.</text>
</comment>
<dbReference type="Gene3D" id="1.20.1090.10">
    <property type="entry name" value="Dehydroquinate synthase-like - alpha domain"/>
    <property type="match status" value="1"/>
</dbReference>
<dbReference type="CDD" id="cd17814">
    <property type="entry name" value="Fe-ADH-like"/>
    <property type="match status" value="1"/>
</dbReference>
<comment type="cofactor">
    <cofactor evidence="1">
        <name>Fe cation</name>
        <dbReference type="ChEBI" id="CHEBI:24875"/>
    </cofactor>
</comment>
<keyword evidence="4" id="KW-0520">NAD</keyword>
<dbReference type="InterPro" id="IPR039697">
    <property type="entry name" value="Alcohol_dehydrogenase_Fe"/>
</dbReference>
<comment type="similarity">
    <text evidence="2">Belongs to the iron-containing alcohol dehydrogenase family.</text>
</comment>
<dbReference type="GO" id="GO:0046872">
    <property type="term" value="F:metal ion binding"/>
    <property type="evidence" value="ECO:0007669"/>
    <property type="project" value="InterPro"/>
</dbReference>
<feature type="domain" description="Fe-containing alcohol dehydrogenase-like C-terminal" evidence="6">
    <location>
        <begin position="188"/>
        <end position="382"/>
    </location>
</feature>
<dbReference type="RefSeq" id="WP_230755629.1">
    <property type="nucleotide sequence ID" value="NZ_JAINWA010000003.1"/>
</dbReference>
<protein>
    <submittedName>
        <fullName evidence="7">Iron-containing alcohol dehydrogenase</fullName>
    </submittedName>
</protein>
<keyword evidence="8" id="KW-1185">Reference proteome</keyword>
<keyword evidence="3" id="KW-0560">Oxidoreductase</keyword>
<dbReference type="AlphaFoldDB" id="A0AAE3JLM4"/>
<gene>
    <name evidence="7" type="ORF">K7J14_09560</name>
</gene>
<dbReference type="EMBL" id="JAINWA010000003">
    <property type="protein sequence ID" value="MCD1654944.1"/>
    <property type="molecule type" value="Genomic_DNA"/>
</dbReference>
<dbReference type="InterPro" id="IPR018211">
    <property type="entry name" value="ADH_Fe_CS"/>
</dbReference>
<dbReference type="PANTHER" id="PTHR11496:SF102">
    <property type="entry name" value="ALCOHOL DEHYDROGENASE 4"/>
    <property type="match status" value="1"/>
</dbReference>
<dbReference type="Proteomes" id="UP001198163">
    <property type="component" value="Unassembled WGS sequence"/>
</dbReference>
<evidence type="ECO:0000259" key="6">
    <source>
        <dbReference type="Pfam" id="PF25137"/>
    </source>
</evidence>
<dbReference type="Pfam" id="PF25137">
    <property type="entry name" value="ADH_Fe_C"/>
    <property type="match status" value="1"/>
</dbReference>
<evidence type="ECO:0000256" key="2">
    <source>
        <dbReference type="ARBA" id="ARBA00007358"/>
    </source>
</evidence>
<dbReference type="NCBIfam" id="NF041833">
    <property type="entry name" value="Fe_ADH_ErcA"/>
    <property type="match status" value="1"/>
</dbReference>
<proteinExistence type="inferred from homology"/>
<organism evidence="7 8">
    <name type="scientific">Teretinema zuelzerae</name>
    <dbReference type="NCBI Taxonomy" id="156"/>
    <lineage>
        <taxon>Bacteria</taxon>
        <taxon>Pseudomonadati</taxon>
        <taxon>Spirochaetota</taxon>
        <taxon>Spirochaetia</taxon>
        <taxon>Spirochaetales</taxon>
        <taxon>Treponemataceae</taxon>
        <taxon>Teretinema</taxon>
    </lineage>
</organism>